<comment type="catalytic activity">
    <reaction evidence="6 8">
        <text>hydrogencarbonate + H(+) = CO2 + H2O</text>
        <dbReference type="Rhea" id="RHEA:10748"/>
        <dbReference type="ChEBI" id="CHEBI:15377"/>
        <dbReference type="ChEBI" id="CHEBI:15378"/>
        <dbReference type="ChEBI" id="CHEBI:16526"/>
        <dbReference type="ChEBI" id="CHEBI:17544"/>
        <dbReference type="EC" id="4.2.1.1"/>
    </reaction>
</comment>
<comment type="caution">
    <text evidence="9">The sequence shown here is derived from an EMBL/GenBank/DDBJ whole genome shotgun (WGS) entry which is preliminary data.</text>
</comment>
<feature type="binding site" evidence="7">
    <location>
        <position position="89"/>
    </location>
    <ligand>
        <name>Zn(2+)</name>
        <dbReference type="ChEBI" id="CHEBI:29105"/>
    </ligand>
</feature>
<feature type="binding site" evidence="7">
    <location>
        <position position="152"/>
    </location>
    <ligand>
        <name>Zn(2+)</name>
        <dbReference type="ChEBI" id="CHEBI:29105"/>
    </ligand>
</feature>
<dbReference type="PROSITE" id="PS00705">
    <property type="entry name" value="PROK_CO2_ANHYDRASE_2"/>
    <property type="match status" value="1"/>
</dbReference>
<dbReference type="OrthoDB" id="10248475at2759"/>
<evidence type="ECO:0000313" key="9">
    <source>
        <dbReference type="EMBL" id="KAJ4974481.1"/>
    </source>
</evidence>
<keyword evidence="5 8" id="KW-0456">Lyase</keyword>
<comment type="cofactor">
    <cofactor evidence="7">
        <name>Zn(2+)</name>
        <dbReference type="ChEBI" id="CHEBI:29105"/>
    </cofactor>
    <text evidence="7">Binds 1 zinc ion per subunit.</text>
</comment>
<dbReference type="GO" id="GO:0004089">
    <property type="term" value="F:carbonate dehydratase activity"/>
    <property type="evidence" value="ECO:0007669"/>
    <property type="project" value="UniProtKB-UniRule"/>
</dbReference>
<keyword evidence="10" id="KW-1185">Reference proteome</keyword>
<dbReference type="CDD" id="cd00884">
    <property type="entry name" value="beta_CA_cladeB"/>
    <property type="match status" value="1"/>
</dbReference>
<organism evidence="9 10">
    <name type="scientific">Protea cynaroides</name>
    <dbReference type="NCBI Taxonomy" id="273540"/>
    <lineage>
        <taxon>Eukaryota</taxon>
        <taxon>Viridiplantae</taxon>
        <taxon>Streptophyta</taxon>
        <taxon>Embryophyta</taxon>
        <taxon>Tracheophyta</taxon>
        <taxon>Spermatophyta</taxon>
        <taxon>Magnoliopsida</taxon>
        <taxon>Proteales</taxon>
        <taxon>Proteaceae</taxon>
        <taxon>Protea</taxon>
    </lineage>
</organism>
<dbReference type="SMART" id="SM00947">
    <property type="entry name" value="Pro_CA"/>
    <property type="match status" value="1"/>
</dbReference>
<gene>
    <name evidence="9" type="ORF">NE237_007655</name>
</gene>
<evidence type="ECO:0000256" key="3">
    <source>
        <dbReference type="ARBA" id="ARBA00012925"/>
    </source>
</evidence>
<dbReference type="PANTHER" id="PTHR11002:SF45">
    <property type="entry name" value="CARBONIC ANHYDRASE"/>
    <property type="match status" value="1"/>
</dbReference>
<evidence type="ECO:0000256" key="8">
    <source>
        <dbReference type="RuleBase" id="RU003956"/>
    </source>
</evidence>
<dbReference type="FunFam" id="3.40.1050.10:FF:000003">
    <property type="entry name" value="Carbonic anhydrase"/>
    <property type="match status" value="1"/>
</dbReference>
<dbReference type="InterPro" id="IPR001765">
    <property type="entry name" value="Carbonic_anhydrase"/>
</dbReference>
<evidence type="ECO:0000313" key="10">
    <source>
        <dbReference type="Proteomes" id="UP001141806"/>
    </source>
</evidence>
<comment type="function">
    <text evidence="1 8">Reversible hydration of carbon dioxide.</text>
</comment>
<dbReference type="Pfam" id="PF00484">
    <property type="entry name" value="Pro_CA"/>
    <property type="match status" value="1"/>
</dbReference>
<dbReference type="AlphaFoldDB" id="A0A9Q0KQN5"/>
<proteinExistence type="inferred from homology"/>
<dbReference type="InterPro" id="IPR036874">
    <property type="entry name" value="Carbonic_anhydrase_sf"/>
</dbReference>
<accession>A0A9Q0KQN5</accession>
<evidence type="ECO:0000256" key="1">
    <source>
        <dbReference type="ARBA" id="ARBA00002904"/>
    </source>
</evidence>
<reference evidence="9" key="1">
    <citation type="journal article" date="2023" name="Plant J.">
        <title>The genome of the king protea, Protea cynaroides.</title>
        <authorList>
            <person name="Chang J."/>
            <person name="Duong T.A."/>
            <person name="Schoeman C."/>
            <person name="Ma X."/>
            <person name="Roodt D."/>
            <person name="Barker N."/>
            <person name="Li Z."/>
            <person name="Van de Peer Y."/>
            <person name="Mizrachi E."/>
        </authorList>
    </citation>
    <scope>NUCLEOTIDE SEQUENCE</scope>
    <source>
        <tissue evidence="9">Young leaves</tissue>
    </source>
</reference>
<dbReference type="InterPro" id="IPR045066">
    <property type="entry name" value="Beta_CA_cladeB"/>
</dbReference>
<dbReference type="PROSITE" id="PS00704">
    <property type="entry name" value="PROK_CO2_ANHYDRASE_1"/>
    <property type="match status" value="1"/>
</dbReference>
<comment type="similarity">
    <text evidence="2 8">Belongs to the beta-class carbonic anhydrase family.</text>
</comment>
<name>A0A9Q0KQN5_9MAGN</name>
<dbReference type="EC" id="4.2.1.1" evidence="3 8"/>
<dbReference type="GO" id="GO:0015976">
    <property type="term" value="P:carbon utilization"/>
    <property type="evidence" value="ECO:0007669"/>
    <property type="project" value="InterPro"/>
</dbReference>
<dbReference type="GO" id="GO:0008270">
    <property type="term" value="F:zinc ion binding"/>
    <property type="evidence" value="ECO:0007669"/>
    <property type="project" value="UniProtKB-UniRule"/>
</dbReference>
<feature type="binding site" evidence="7">
    <location>
        <position position="91"/>
    </location>
    <ligand>
        <name>Zn(2+)</name>
        <dbReference type="ChEBI" id="CHEBI:29105"/>
    </ligand>
</feature>
<keyword evidence="4 7" id="KW-0862">Zinc</keyword>
<evidence type="ECO:0000256" key="6">
    <source>
        <dbReference type="ARBA" id="ARBA00048348"/>
    </source>
</evidence>
<sequence length="299" mass="32755">MGGDSYEAAIAGLKKLLSEEGLEETAAAKIGQITAELEAANPIRPLPSNAVEQILNGFHYFKTEKFDKNPDLYNALAVAQHPKFLVFACSDSRVSPSHVLDFQPGDAFMVRNIANLVPSYDKLRYSGTGACIEYAITSLNVTNILVMGHSRCGGIQGLMKLPPRPPINFVEEWVSIGIPARDKVIAEHSNLDFETQCYYCEKEAVNLSLTNLLSYPFVKDRVVNKTLTLFAGYYDFVNGKFDLWGLDVNLLPTISNRRNSLVGFSSGEKEGLEEAAAAKIEQITAELEAANGLPCDAIQ</sequence>
<feature type="binding site" evidence="7">
    <location>
        <position position="149"/>
    </location>
    <ligand>
        <name>Zn(2+)</name>
        <dbReference type="ChEBI" id="CHEBI:29105"/>
    </ligand>
</feature>
<dbReference type="PANTHER" id="PTHR11002">
    <property type="entry name" value="CARBONIC ANHYDRASE"/>
    <property type="match status" value="1"/>
</dbReference>
<dbReference type="Gene3D" id="3.40.1050.10">
    <property type="entry name" value="Carbonic anhydrase"/>
    <property type="match status" value="1"/>
</dbReference>
<evidence type="ECO:0000256" key="7">
    <source>
        <dbReference type="PIRSR" id="PIRSR601765-1"/>
    </source>
</evidence>
<protein>
    <recommendedName>
        <fullName evidence="3 8">Carbonic anhydrase</fullName>
        <ecNumber evidence="3 8">4.2.1.1</ecNumber>
    </recommendedName>
    <alternativeName>
        <fullName evidence="8">Carbonate dehydratase</fullName>
    </alternativeName>
</protein>
<evidence type="ECO:0000256" key="2">
    <source>
        <dbReference type="ARBA" id="ARBA00006217"/>
    </source>
</evidence>
<keyword evidence="7" id="KW-0479">Metal-binding</keyword>
<dbReference type="EMBL" id="JAMYWD010000004">
    <property type="protein sequence ID" value="KAJ4974481.1"/>
    <property type="molecule type" value="Genomic_DNA"/>
</dbReference>
<dbReference type="InterPro" id="IPR015892">
    <property type="entry name" value="Carbonic_anhydrase_CS"/>
</dbReference>
<evidence type="ECO:0000256" key="5">
    <source>
        <dbReference type="ARBA" id="ARBA00023239"/>
    </source>
</evidence>
<evidence type="ECO:0000256" key="4">
    <source>
        <dbReference type="ARBA" id="ARBA00022833"/>
    </source>
</evidence>
<dbReference type="SUPFAM" id="SSF53056">
    <property type="entry name" value="beta-carbonic anhydrase, cab"/>
    <property type="match status" value="1"/>
</dbReference>
<dbReference type="Proteomes" id="UP001141806">
    <property type="component" value="Unassembled WGS sequence"/>
</dbReference>